<reference evidence="2 3" key="1">
    <citation type="journal article" date="2021" name="Sci. Rep.">
        <title>The distribution of antibiotic resistance genes in chicken gut microbiota commensals.</title>
        <authorList>
            <person name="Juricova H."/>
            <person name="Matiasovicova J."/>
            <person name="Kubasova T."/>
            <person name="Cejkova D."/>
            <person name="Rychlik I."/>
        </authorList>
    </citation>
    <scope>NUCLEOTIDE SEQUENCE [LARGE SCALE GENOMIC DNA]</scope>
    <source>
        <strain evidence="2 3">An537</strain>
    </source>
</reference>
<dbReference type="Proteomes" id="UP000707138">
    <property type="component" value="Unassembled WGS sequence"/>
</dbReference>
<protein>
    <recommendedName>
        <fullName evidence="4">Helix-turn-helix domain-containing protein</fullName>
    </recommendedName>
</protein>
<sequence length="354" mass="41683">MSYINEINGFHKWVQTHPELPTSARILWFTLMHYNNSCGWKRVFNVPISLLMGDSGLSRSSIVRARKLLQESGRIRYTTRSDMKATEYELLPMSDEPGIATGYDTYSTRRDTEHDTGYDKGYATERDTLHDTVYDTWHDTKDDTVYDTPHDIVYDNTCDIAHDTQDGQIPRLDKTRQDQTNTIQDTNTRQDNQTRPDSLSEFSFSGGEKKEKEKKENAYRSDNADMHGNIMYDDEMHDGTMYDDTMCDDTMHDNNMHDNTVYDDNMRNNKVYDDNMHNDNMREEKIKEEEFVPPTVEMVEAYCKERGNVIDPEMFVAYYDSIGWVRGKYPMKDWKAAVRSWEKYDAEYRENGYY</sequence>
<feature type="compositionally biased region" description="Basic and acidic residues" evidence="1">
    <location>
        <begin position="162"/>
        <end position="177"/>
    </location>
</feature>
<comment type="caution">
    <text evidence="2">The sequence shown here is derived from an EMBL/GenBank/DDBJ whole genome shotgun (WGS) entry which is preliminary data.</text>
</comment>
<feature type="region of interest" description="Disordered" evidence="1">
    <location>
        <begin position="162"/>
        <end position="220"/>
    </location>
</feature>
<organism evidence="2 3">
    <name type="scientific">Veillonella magna</name>
    <dbReference type="NCBI Taxonomy" id="464322"/>
    <lineage>
        <taxon>Bacteria</taxon>
        <taxon>Bacillati</taxon>
        <taxon>Bacillota</taxon>
        <taxon>Negativicutes</taxon>
        <taxon>Veillonellales</taxon>
        <taxon>Veillonellaceae</taxon>
        <taxon>Veillonella</taxon>
    </lineage>
</organism>
<keyword evidence="3" id="KW-1185">Reference proteome</keyword>
<gene>
    <name evidence="2" type="ORF">H6A01_08485</name>
</gene>
<dbReference type="EMBL" id="JACJLA010000018">
    <property type="protein sequence ID" value="MBM6913354.1"/>
    <property type="molecule type" value="Genomic_DNA"/>
</dbReference>
<proteinExistence type="predicted"/>
<dbReference type="RefSeq" id="WP_205088287.1">
    <property type="nucleotide sequence ID" value="NZ_JACJLA010000018.1"/>
</dbReference>
<feature type="compositionally biased region" description="Basic and acidic residues" evidence="1">
    <location>
        <begin position="207"/>
        <end position="220"/>
    </location>
</feature>
<evidence type="ECO:0008006" key="4">
    <source>
        <dbReference type="Google" id="ProtNLM"/>
    </source>
</evidence>
<name>A0ABS2GJK0_9FIRM</name>
<feature type="compositionally biased region" description="Low complexity" evidence="1">
    <location>
        <begin position="178"/>
        <end position="206"/>
    </location>
</feature>
<evidence type="ECO:0000313" key="3">
    <source>
        <dbReference type="Proteomes" id="UP000707138"/>
    </source>
</evidence>
<evidence type="ECO:0000256" key="1">
    <source>
        <dbReference type="SAM" id="MobiDB-lite"/>
    </source>
</evidence>
<evidence type="ECO:0000313" key="2">
    <source>
        <dbReference type="EMBL" id="MBM6913354.1"/>
    </source>
</evidence>
<accession>A0ABS2GJK0</accession>